<sequence>MSAAAPAPTASTDEYEDTLRRLSHASVHRSFDPFKDIAWDHPDFSVDPTDERWVLPAGLDPLGGHPWYKSQPLEKQIEIGLWRQANIMKVGLQFENILIRGIMQYVFKAENGSAEFRYLTHEATEECHHTQMFQQGVNQIGADVPGMPRWLRRLSPLLPLAAGRFPVAFFIAVLAGEEPIDHTQKQVLRNSDSLPPVLSRIMEIHIAEEARHISFAHTYVARNAPKLSRWDAYLVSLAFPVIMRVLCDAILKPTREFRETFDIPEEVVRELYWDNPESRRFLSDLFGDVRMLAEQSGLMNRTSRRLWKALKIDGRPSRYRGEPSVAFRD</sequence>
<dbReference type="RefSeq" id="WP_070720358.1">
    <property type="nucleotide sequence ID" value="NZ_JAFFGT010000052.1"/>
</dbReference>
<protein>
    <submittedName>
        <fullName evidence="1">Diiron oxygenase</fullName>
    </submittedName>
</protein>
<dbReference type="Pfam" id="PF11583">
    <property type="entry name" value="AurF"/>
    <property type="match status" value="1"/>
</dbReference>
<dbReference type="Gene3D" id="1.10.620.20">
    <property type="entry name" value="Ribonucleotide Reductase, subunit A"/>
    <property type="match status" value="1"/>
</dbReference>
<dbReference type="Proteomes" id="UP001206890">
    <property type="component" value="Unassembled WGS sequence"/>
</dbReference>
<reference evidence="1" key="1">
    <citation type="submission" date="2022-04" db="EMBL/GenBank/DDBJ databases">
        <title>Human microbiome associated bacterial genomes.</title>
        <authorList>
            <person name="Sandstrom S."/>
            <person name="Salamzade R."/>
            <person name="Kalan L.R."/>
        </authorList>
    </citation>
    <scope>NUCLEOTIDE SEQUENCE</scope>
    <source>
        <strain evidence="1">P3-SID1762</strain>
    </source>
</reference>
<dbReference type="AlphaFoldDB" id="A0AAW5Q3J3"/>
<dbReference type="InterPro" id="IPR009078">
    <property type="entry name" value="Ferritin-like_SF"/>
</dbReference>
<evidence type="ECO:0000313" key="2">
    <source>
        <dbReference type="Proteomes" id="UP001206890"/>
    </source>
</evidence>
<name>A0AAW5Q3J3_9ACTN</name>
<dbReference type="EMBL" id="JALXTC010000003">
    <property type="protein sequence ID" value="MCT2116412.1"/>
    <property type="molecule type" value="Genomic_DNA"/>
</dbReference>
<dbReference type="GO" id="GO:0016491">
    <property type="term" value="F:oxidoreductase activity"/>
    <property type="evidence" value="ECO:0007669"/>
    <property type="project" value="InterPro"/>
</dbReference>
<accession>A0AAW5Q3J3</accession>
<dbReference type="InterPro" id="IPR025859">
    <property type="entry name" value="AurF/CmlI"/>
</dbReference>
<evidence type="ECO:0000313" key="1">
    <source>
        <dbReference type="EMBL" id="MCT2116412.1"/>
    </source>
</evidence>
<gene>
    <name evidence="1" type="ORF">M3D93_01355</name>
</gene>
<organism evidence="1 2">
    <name type="scientific">Dietzia cinnamea</name>
    <dbReference type="NCBI Taxonomy" id="321318"/>
    <lineage>
        <taxon>Bacteria</taxon>
        <taxon>Bacillati</taxon>
        <taxon>Actinomycetota</taxon>
        <taxon>Actinomycetes</taxon>
        <taxon>Mycobacteriales</taxon>
        <taxon>Dietziaceae</taxon>
        <taxon>Dietzia</taxon>
    </lineage>
</organism>
<proteinExistence type="predicted"/>
<dbReference type="SUPFAM" id="SSF47240">
    <property type="entry name" value="Ferritin-like"/>
    <property type="match status" value="1"/>
</dbReference>
<dbReference type="InterPro" id="IPR012348">
    <property type="entry name" value="RNR-like"/>
</dbReference>
<comment type="caution">
    <text evidence="1">The sequence shown here is derived from an EMBL/GenBank/DDBJ whole genome shotgun (WGS) entry which is preliminary data.</text>
</comment>